<accession>A0A1X2J1M0</accession>
<dbReference type="Pfam" id="PF00339">
    <property type="entry name" value="Arrestin_N"/>
    <property type="match status" value="1"/>
</dbReference>
<comment type="caution">
    <text evidence="3">The sequence shown here is derived from an EMBL/GenBank/DDBJ whole genome shotgun (WGS) entry which is preliminary data.</text>
</comment>
<dbReference type="InterPro" id="IPR050357">
    <property type="entry name" value="Arrestin_domain-protein"/>
</dbReference>
<protein>
    <recommendedName>
        <fullName evidence="2">Arrestin C-terminal-like domain-containing protein</fullName>
    </recommendedName>
</protein>
<dbReference type="OrthoDB" id="2333384at2759"/>
<proteinExistence type="predicted"/>
<organism evidence="3 4">
    <name type="scientific">Absidia repens</name>
    <dbReference type="NCBI Taxonomy" id="90262"/>
    <lineage>
        <taxon>Eukaryota</taxon>
        <taxon>Fungi</taxon>
        <taxon>Fungi incertae sedis</taxon>
        <taxon>Mucoromycota</taxon>
        <taxon>Mucoromycotina</taxon>
        <taxon>Mucoromycetes</taxon>
        <taxon>Mucorales</taxon>
        <taxon>Cunninghamellaceae</taxon>
        <taxon>Absidia</taxon>
    </lineage>
</organism>
<dbReference type="GO" id="GO:0005886">
    <property type="term" value="C:plasma membrane"/>
    <property type="evidence" value="ECO:0007669"/>
    <property type="project" value="TreeGrafter"/>
</dbReference>
<dbReference type="InterPro" id="IPR014752">
    <property type="entry name" value="Arrestin-like_C"/>
</dbReference>
<dbReference type="Proteomes" id="UP000193560">
    <property type="component" value="Unassembled WGS sequence"/>
</dbReference>
<keyword evidence="4" id="KW-1185">Reference proteome</keyword>
<evidence type="ECO:0000313" key="4">
    <source>
        <dbReference type="Proteomes" id="UP000193560"/>
    </source>
</evidence>
<name>A0A1X2J1M0_9FUNG</name>
<gene>
    <name evidence="3" type="ORF">BCR42DRAFT_364117</name>
</gene>
<dbReference type="AlphaFoldDB" id="A0A1X2J1M0"/>
<dbReference type="PANTHER" id="PTHR11188">
    <property type="entry name" value="ARRESTIN DOMAIN CONTAINING PROTEIN"/>
    <property type="match status" value="1"/>
</dbReference>
<dbReference type="InterPro" id="IPR011021">
    <property type="entry name" value="Arrestin-like_N"/>
</dbReference>
<feature type="domain" description="Arrestin C-terminal-like" evidence="2">
    <location>
        <begin position="177"/>
        <end position="322"/>
    </location>
</feature>
<dbReference type="SMART" id="SM01017">
    <property type="entry name" value="Arrestin_C"/>
    <property type="match status" value="1"/>
</dbReference>
<dbReference type="GO" id="GO:0031625">
    <property type="term" value="F:ubiquitin protein ligase binding"/>
    <property type="evidence" value="ECO:0007669"/>
    <property type="project" value="TreeGrafter"/>
</dbReference>
<dbReference type="GO" id="GO:0030674">
    <property type="term" value="F:protein-macromolecule adaptor activity"/>
    <property type="evidence" value="ECO:0007669"/>
    <property type="project" value="TreeGrafter"/>
</dbReference>
<feature type="compositionally biased region" description="Low complexity" evidence="1">
    <location>
        <begin position="372"/>
        <end position="389"/>
    </location>
</feature>
<dbReference type="GO" id="GO:0005829">
    <property type="term" value="C:cytosol"/>
    <property type="evidence" value="ECO:0007669"/>
    <property type="project" value="TreeGrafter"/>
</dbReference>
<dbReference type="PANTHER" id="PTHR11188:SF17">
    <property type="entry name" value="FI21816P1"/>
    <property type="match status" value="1"/>
</dbReference>
<sequence>MGFSGTVVNIDLENDHLIMHGNANESPGCVLRGVLNLHLKQPTKVKSIILTLTGTIQISWTQPLAHGHEQFFRAEKTVVSHQWIFLRPQYARSHQLSSGNHSYEFECFMAGDLPESIRVAQFYFCQYQLKATIQRPHFLPKYACRRLVHVTRQQLHPAISSFPGGAMMEPVTITQRWVDQLDYRISLPSKLYHHGNVMPVTLRLQPLVPGLFVRQLTCTFKEYASCKPVNGWFGGRTRSHRKILYYVRKGQSSITALSSSDPWCIHLAIPVPETLDDIQCDTYSDSVRVRHKLKFVISIANAGGSSLVELRAVLPVVIQAKASALLPSYEQCHDGQSFPYDPALMVALLRRNEQQQQQQQQQREEEEDQRRQNSSSQQSLSTQQQQQQQQRRRRLLHHRRMSCSIDHDIQQQRGTEVPATDSSPTTTNSNSNSSNNTTTPTSERGYGRRFAFHRMSLPLPLPSFSQHHPSHHVLPAPASNDIIPTLSRLPTYEEIHCH</sequence>
<dbReference type="InterPro" id="IPR011022">
    <property type="entry name" value="Arrestin_C-like"/>
</dbReference>
<dbReference type="EMBL" id="MCGE01000001">
    <property type="protein sequence ID" value="ORZ25712.1"/>
    <property type="molecule type" value="Genomic_DNA"/>
</dbReference>
<dbReference type="InterPro" id="IPR014756">
    <property type="entry name" value="Ig_E-set"/>
</dbReference>
<feature type="region of interest" description="Disordered" evidence="1">
    <location>
        <begin position="352"/>
        <end position="444"/>
    </location>
</feature>
<feature type="compositionally biased region" description="Low complexity" evidence="1">
    <location>
        <begin position="422"/>
        <end position="442"/>
    </location>
</feature>
<dbReference type="SUPFAM" id="SSF81296">
    <property type="entry name" value="E set domains"/>
    <property type="match status" value="1"/>
</dbReference>
<feature type="compositionally biased region" description="Basic residues" evidence="1">
    <location>
        <begin position="390"/>
        <end position="401"/>
    </location>
</feature>
<dbReference type="Gene3D" id="2.60.40.640">
    <property type="match status" value="1"/>
</dbReference>
<reference evidence="3 4" key="1">
    <citation type="submission" date="2016-07" db="EMBL/GenBank/DDBJ databases">
        <title>Pervasive Adenine N6-methylation of Active Genes in Fungi.</title>
        <authorList>
            <consortium name="DOE Joint Genome Institute"/>
            <person name="Mondo S.J."/>
            <person name="Dannebaum R.O."/>
            <person name="Kuo R.C."/>
            <person name="Labutti K."/>
            <person name="Haridas S."/>
            <person name="Kuo A."/>
            <person name="Salamov A."/>
            <person name="Ahrendt S.R."/>
            <person name="Lipzen A."/>
            <person name="Sullivan W."/>
            <person name="Andreopoulos W.B."/>
            <person name="Clum A."/>
            <person name="Lindquist E."/>
            <person name="Daum C."/>
            <person name="Ramamoorthy G.K."/>
            <person name="Gryganskyi A."/>
            <person name="Culley D."/>
            <person name="Magnuson J.K."/>
            <person name="James T.Y."/>
            <person name="O'Malley M.A."/>
            <person name="Stajich J.E."/>
            <person name="Spatafora J.W."/>
            <person name="Visel A."/>
            <person name="Grigoriev I.V."/>
        </authorList>
    </citation>
    <scope>NUCLEOTIDE SEQUENCE [LARGE SCALE GENOMIC DNA]</scope>
    <source>
        <strain evidence="3 4">NRRL 1336</strain>
    </source>
</reference>
<dbReference type="Pfam" id="PF02752">
    <property type="entry name" value="Arrestin_C"/>
    <property type="match status" value="1"/>
</dbReference>
<evidence type="ECO:0000313" key="3">
    <source>
        <dbReference type="EMBL" id="ORZ25712.1"/>
    </source>
</evidence>
<evidence type="ECO:0000256" key="1">
    <source>
        <dbReference type="SAM" id="MobiDB-lite"/>
    </source>
</evidence>
<evidence type="ECO:0000259" key="2">
    <source>
        <dbReference type="SMART" id="SM01017"/>
    </source>
</evidence>
<dbReference type="STRING" id="90262.A0A1X2J1M0"/>
<dbReference type="GO" id="GO:0070086">
    <property type="term" value="P:ubiquitin-dependent endocytosis"/>
    <property type="evidence" value="ECO:0007669"/>
    <property type="project" value="TreeGrafter"/>
</dbReference>